<dbReference type="GO" id="GO:0004674">
    <property type="term" value="F:protein serine/threonine kinase activity"/>
    <property type="evidence" value="ECO:0007669"/>
    <property type="project" value="UniProtKB-KW"/>
</dbReference>
<keyword evidence="7" id="KW-0808">Transferase</keyword>
<dbReference type="Gene3D" id="1.10.510.10">
    <property type="entry name" value="Transferase(Phosphotransferase) domain 1"/>
    <property type="match status" value="1"/>
</dbReference>
<keyword evidence="7" id="KW-0418">Kinase</keyword>
<dbReference type="InterPro" id="IPR000719">
    <property type="entry name" value="Prot_kinase_dom"/>
</dbReference>
<accession>A0AAJ6CH98</accession>
<gene>
    <name evidence="7" type="primary">IME2</name>
    <name evidence="7" type="ORF">MYAM1_002419</name>
</gene>
<organism evidence="7 8">
    <name type="scientific">Malassezia yamatoensis</name>
    <dbReference type="NCBI Taxonomy" id="253288"/>
    <lineage>
        <taxon>Eukaryota</taxon>
        <taxon>Fungi</taxon>
        <taxon>Dikarya</taxon>
        <taxon>Basidiomycota</taxon>
        <taxon>Ustilaginomycotina</taxon>
        <taxon>Malasseziomycetes</taxon>
        <taxon>Malasseziales</taxon>
        <taxon>Malasseziaceae</taxon>
        <taxon>Malassezia</taxon>
    </lineage>
</organism>
<feature type="compositionally biased region" description="Low complexity" evidence="5">
    <location>
        <begin position="563"/>
        <end position="572"/>
    </location>
</feature>
<protein>
    <submittedName>
        <fullName evidence="7">Non-specific serine/threonine protein kinase</fullName>
        <ecNumber evidence="7">2.7.11.1</ecNumber>
    </submittedName>
</protein>
<dbReference type="InterPro" id="IPR011009">
    <property type="entry name" value="Kinase-like_dom_sf"/>
</dbReference>
<feature type="domain" description="Protein kinase" evidence="6">
    <location>
        <begin position="44"/>
        <end position="386"/>
    </location>
</feature>
<feature type="region of interest" description="Disordered" evidence="5">
    <location>
        <begin position="497"/>
        <end position="611"/>
    </location>
</feature>
<keyword evidence="8" id="KW-1185">Reference proteome</keyword>
<dbReference type="EMBL" id="CP119945">
    <property type="protein sequence ID" value="WFC99674.1"/>
    <property type="molecule type" value="Genomic_DNA"/>
</dbReference>
<feature type="compositionally biased region" description="Polar residues" evidence="5">
    <location>
        <begin position="587"/>
        <end position="605"/>
    </location>
</feature>
<dbReference type="InterPro" id="IPR008271">
    <property type="entry name" value="Ser/Thr_kinase_AS"/>
</dbReference>
<feature type="compositionally biased region" description="Low complexity" evidence="5">
    <location>
        <begin position="410"/>
        <end position="424"/>
    </location>
</feature>
<evidence type="ECO:0000259" key="6">
    <source>
        <dbReference type="PROSITE" id="PS50011"/>
    </source>
</evidence>
<evidence type="ECO:0000313" key="8">
    <source>
        <dbReference type="Proteomes" id="UP001219567"/>
    </source>
</evidence>
<dbReference type="PROSITE" id="PS50011">
    <property type="entry name" value="PROTEIN_KINASE_DOM"/>
    <property type="match status" value="1"/>
</dbReference>
<dbReference type="GO" id="GO:0005524">
    <property type="term" value="F:ATP binding"/>
    <property type="evidence" value="ECO:0007669"/>
    <property type="project" value="UniProtKB-KW"/>
</dbReference>
<proteinExistence type="predicted"/>
<feature type="region of interest" description="Disordered" evidence="5">
    <location>
        <begin position="402"/>
        <end position="451"/>
    </location>
</feature>
<dbReference type="Gene3D" id="3.30.200.20">
    <property type="entry name" value="Phosphorylase Kinase, domain 1"/>
    <property type="match status" value="1"/>
</dbReference>
<dbReference type="PROSITE" id="PS00108">
    <property type="entry name" value="PROTEIN_KINASE_ST"/>
    <property type="match status" value="1"/>
</dbReference>
<dbReference type="EC" id="2.7.11.1" evidence="7"/>
<keyword evidence="3" id="KW-0067">ATP-binding</keyword>
<feature type="compositionally biased region" description="Basic and acidic residues" evidence="5">
    <location>
        <begin position="576"/>
        <end position="585"/>
    </location>
</feature>
<evidence type="ECO:0000256" key="4">
    <source>
        <dbReference type="SAM" id="Coils"/>
    </source>
</evidence>
<dbReference type="Proteomes" id="UP001219567">
    <property type="component" value="Chromosome 3"/>
</dbReference>
<dbReference type="SUPFAM" id="SSF56112">
    <property type="entry name" value="Protein kinase-like (PK-like)"/>
    <property type="match status" value="1"/>
</dbReference>
<evidence type="ECO:0000313" key="7">
    <source>
        <dbReference type="EMBL" id="WFC99674.1"/>
    </source>
</evidence>
<dbReference type="PANTHER" id="PTHR24055">
    <property type="entry name" value="MITOGEN-ACTIVATED PROTEIN KINASE"/>
    <property type="match status" value="1"/>
</dbReference>
<evidence type="ECO:0000256" key="3">
    <source>
        <dbReference type="ARBA" id="ARBA00022840"/>
    </source>
</evidence>
<keyword evidence="1 7" id="KW-0723">Serine/threonine-protein kinase</keyword>
<dbReference type="Pfam" id="PF00069">
    <property type="entry name" value="Pkinase"/>
    <property type="match status" value="1"/>
</dbReference>
<sequence>MVSYQQEPVKSSQSVAMSEDQRQERLNSLLTGRLAEQSHFPRDFTIIKSLGVGSFGTVYVADWHSALPSGAIVPAMQHSQTRPEYVNKRLVAIKKMKKPFIHWEDCIQLNELRSLLVMPPHEHIIPLYDVFLSSNSHELHMVFECMEGNLYQLVRARKGRPLAQGLVASISKQILEGLHHIHSNNFFHRDMKPENLLITTTGLGDYYDQSTDQSFPSVQQDVLVIVKIADFGLAREITSAPPYTEYVSTRWYRAPEVLFHAPHYTPAVDCWALGTILAEMLRLDPLFPGSSEMDQVLRICSVLGTPMRASAHNTFGAVPRGGGYWPEINKLCRPLGFCFPDLDAEPFAPFFPSNTPLNFIKMMLSMLQYNPASRISPESCLRHAYFREDAPRYRLRSKLMPSLAPAPHRSSSTLSPFSASSPDRSSIKNQRYRPVSSPLKSGSAYPSPNAATSINKNPSLYSNASHLQIAGSSLTPPTLGSHVELREALELHDKAVGVSSARQQSDQRYGSTPAVSKVSNAMASPTPPLMSPSQNTSPVHCLSARSSPGSKNISSQSAEQLRASLASTSSSLPIGKDNDRGHDLQDESPSNVSSDPQAKTSSPSASGGLASWVLRKSANTQRQSKQEKLKKREAELLAMRERSRAVLLKRSELLASEYGDRINGYLD</sequence>
<name>A0AAJ6CH98_9BASI</name>
<dbReference type="AlphaFoldDB" id="A0AAJ6CH98"/>
<reference evidence="7 8" key="1">
    <citation type="submission" date="2023-03" db="EMBL/GenBank/DDBJ databases">
        <title>Mating type loci evolution in Malassezia.</title>
        <authorList>
            <person name="Coelho M.A."/>
        </authorList>
    </citation>
    <scope>NUCLEOTIDE SEQUENCE [LARGE SCALE GENOMIC DNA]</scope>
    <source>
        <strain evidence="7 8">CBS 9725</strain>
    </source>
</reference>
<keyword evidence="4" id="KW-0175">Coiled coil</keyword>
<feature type="compositionally biased region" description="Polar residues" evidence="5">
    <location>
        <begin position="500"/>
        <end position="523"/>
    </location>
</feature>
<dbReference type="CDD" id="cd07830">
    <property type="entry name" value="STKc_MAK_like"/>
    <property type="match status" value="1"/>
</dbReference>
<evidence type="ECO:0000256" key="2">
    <source>
        <dbReference type="ARBA" id="ARBA00022741"/>
    </source>
</evidence>
<feature type="coiled-coil region" evidence="4">
    <location>
        <begin position="615"/>
        <end position="642"/>
    </location>
</feature>
<feature type="region of interest" description="Disordered" evidence="5">
    <location>
        <begin position="1"/>
        <end position="22"/>
    </location>
</feature>
<dbReference type="InterPro" id="IPR050117">
    <property type="entry name" value="MAPK"/>
</dbReference>
<dbReference type="SMART" id="SM00220">
    <property type="entry name" value="S_TKc"/>
    <property type="match status" value="1"/>
</dbReference>
<evidence type="ECO:0000256" key="5">
    <source>
        <dbReference type="SAM" id="MobiDB-lite"/>
    </source>
</evidence>
<feature type="compositionally biased region" description="Polar residues" evidence="5">
    <location>
        <begin position="531"/>
        <end position="559"/>
    </location>
</feature>
<evidence type="ECO:0000256" key="1">
    <source>
        <dbReference type="ARBA" id="ARBA00022527"/>
    </source>
</evidence>
<feature type="compositionally biased region" description="Polar residues" evidence="5">
    <location>
        <begin position="1"/>
        <end position="16"/>
    </location>
</feature>
<keyword evidence="2" id="KW-0547">Nucleotide-binding</keyword>
<feature type="compositionally biased region" description="Polar residues" evidence="5">
    <location>
        <begin position="438"/>
        <end position="451"/>
    </location>
</feature>